<name>A0ABT3TI85_9GAMM</name>
<proteinExistence type="predicted"/>
<evidence type="ECO:0000256" key="1">
    <source>
        <dbReference type="SAM" id="Phobius"/>
    </source>
</evidence>
<evidence type="ECO:0000313" key="3">
    <source>
        <dbReference type="Proteomes" id="UP001143362"/>
    </source>
</evidence>
<accession>A0ABT3TI85</accession>
<keyword evidence="1" id="KW-1133">Transmembrane helix</keyword>
<protein>
    <submittedName>
        <fullName evidence="2">Uncharacterized protein</fullName>
    </submittedName>
</protein>
<keyword evidence="3" id="KW-1185">Reference proteome</keyword>
<evidence type="ECO:0000313" key="2">
    <source>
        <dbReference type="EMBL" id="MCX2981996.1"/>
    </source>
</evidence>
<feature type="transmembrane region" description="Helical" evidence="1">
    <location>
        <begin position="196"/>
        <end position="215"/>
    </location>
</feature>
<feature type="transmembrane region" description="Helical" evidence="1">
    <location>
        <begin position="66"/>
        <end position="86"/>
    </location>
</feature>
<keyword evidence="1" id="KW-0472">Membrane</keyword>
<feature type="transmembrane region" description="Helical" evidence="1">
    <location>
        <begin position="125"/>
        <end position="147"/>
    </location>
</feature>
<sequence>MDAVDTEQPATAEAAPEQTTAASATLQLTDSQKLIKHGLIQGSIALAAFSMWAATDAWLAVTQLPLANLLSILTAIIAGVTVSTVIHEWFHFAGAKLGGSRYTIPTQTGFFVYDYNYADSSVRQFYIMSLAGQLGSVVAIVGFYTLIPLDTSGRFMLLAAAIGSALFGGAIEWPVMLRTRHSHNPLAELSKITPRVFNRSLSFGLFSGLLVFFSFA</sequence>
<reference evidence="2" key="1">
    <citation type="submission" date="2019-02" db="EMBL/GenBank/DDBJ databases">
        <authorList>
            <person name="Li S.-H."/>
        </authorList>
    </citation>
    <scope>NUCLEOTIDE SEQUENCE</scope>
    <source>
        <strain evidence="2">IMCC14734</strain>
    </source>
</reference>
<dbReference type="Proteomes" id="UP001143362">
    <property type="component" value="Unassembled WGS sequence"/>
</dbReference>
<dbReference type="RefSeq" id="WP_279245989.1">
    <property type="nucleotide sequence ID" value="NZ_SHNN01000002.1"/>
</dbReference>
<comment type="caution">
    <text evidence="2">The sequence shown here is derived from an EMBL/GenBank/DDBJ whole genome shotgun (WGS) entry which is preliminary data.</text>
</comment>
<dbReference type="EMBL" id="SHNN01000002">
    <property type="protein sequence ID" value="MCX2981996.1"/>
    <property type="molecule type" value="Genomic_DNA"/>
</dbReference>
<organism evidence="2 3">
    <name type="scientific">Candidatus Litorirhabdus singularis</name>
    <dbReference type="NCBI Taxonomy" id="2518993"/>
    <lineage>
        <taxon>Bacteria</taxon>
        <taxon>Pseudomonadati</taxon>
        <taxon>Pseudomonadota</taxon>
        <taxon>Gammaproteobacteria</taxon>
        <taxon>Cellvibrionales</taxon>
        <taxon>Halieaceae</taxon>
        <taxon>Candidatus Litorirhabdus</taxon>
    </lineage>
</organism>
<feature type="transmembrane region" description="Helical" evidence="1">
    <location>
        <begin position="153"/>
        <end position="175"/>
    </location>
</feature>
<keyword evidence="1" id="KW-0812">Transmembrane</keyword>
<feature type="transmembrane region" description="Helical" evidence="1">
    <location>
        <begin position="39"/>
        <end position="60"/>
    </location>
</feature>
<gene>
    <name evidence="2" type="ORF">EYC98_14125</name>
</gene>